<feature type="transmembrane region" description="Helical" evidence="1">
    <location>
        <begin position="12"/>
        <end position="34"/>
    </location>
</feature>
<feature type="transmembrane region" description="Helical" evidence="1">
    <location>
        <begin position="315"/>
        <end position="332"/>
    </location>
</feature>
<organism evidence="2 3">
    <name type="scientific">Paramecium primaurelia</name>
    <dbReference type="NCBI Taxonomy" id="5886"/>
    <lineage>
        <taxon>Eukaryota</taxon>
        <taxon>Sar</taxon>
        <taxon>Alveolata</taxon>
        <taxon>Ciliophora</taxon>
        <taxon>Intramacronucleata</taxon>
        <taxon>Oligohymenophorea</taxon>
        <taxon>Peniculida</taxon>
        <taxon>Parameciidae</taxon>
        <taxon>Paramecium</taxon>
    </lineage>
</organism>
<feature type="transmembrane region" description="Helical" evidence="1">
    <location>
        <begin position="189"/>
        <end position="210"/>
    </location>
</feature>
<dbReference type="EMBL" id="CAJJDM010000099">
    <property type="protein sequence ID" value="CAD8094502.1"/>
    <property type="molecule type" value="Genomic_DNA"/>
</dbReference>
<keyword evidence="1" id="KW-1133">Transmembrane helix</keyword>
<evidence type="ECO:0000256" key="1">
    <source>
        <dbReference type="SAM" id="Phobius"/>
    </source>
</evidence>
<feature type="transmembrane region" description="Helical" evidence="1">
    <location>
        <begin position="121"/>
        <end position="142"/>
    </location>
</feature>
<feature type="transmembrane region" description="Helical" evidence="1">
    <location>
        <begin position="98"/>
        <end position="115"/>
    </location>
</feature>
<evidence type="ECO:0000313" key="3">
    <source>
        <dbReference type="Proteomes" id="UP000688137"/>
    </source>
</evidence>
<reference evidence="2" key="1">
    <citation type="submission" date="2021-01" db="EMBL/GenBank/DDBJ databases">
        <authorList>
            <consortium name="Genoscope - CEA"/>
            <person name="William W."/>
        </authorList>
    </citation>
    <scope>NUCLEOTIDE SEQUENCE</scope>
</reference>
<comment type="caution">
    <text evidence="2">The sequence shown here is derived from an EMBL/GenBank/DDBJ whole genome shotgun (WGS) entry which is preliminary data.</text>
</comment>
<sequence length="341" mass="40662">MQRQLRNKQIGIVTKIAIAVHTILLFLLVVSVCLKLSQELLMTILLAQAVWQQLIIETHHLRLNRFNYLEEQEQIRKRFGLSTQKHQESSLWYYRRKLLLPTVVMIIFFFTNQSYEDLYYCFISVHGLLQIYQGSTILIVGIKQHIEKNKDYYGDLESEGLIMKRNMMLRRSEVRAQKLKTLVNLLKKFYITINTIYFFFSVFYEFYAIFHNLPPFDLLQFICNHYQIPVSIYALIICQMHILLVILYFGNVIIQKKANRVKRLYEHVTKEQEKLSVEGGKYLSVMIYLSLTIIIFLYYNSMQGTIVNKLMEMKINQYGLIAILINSIRIYIEKIHKSYQY</sequence>
<keyword evidence="3" id="KW-1185">Reference proteome</keyword>
<keyword evidence="1" id="KW-0472">Membrane</keyword>
<name>A0A8S1NQN3_PARPR</name>
<feature type="transmembrane region" description="Helical" evidence="1">
    <location>
        <begin position="230"/>
        <end position="254"/>
    </location>
</feature>
<feature type="transmembrane region" description="Helical" evidence="1">
    <location>
        <begin position="282"/>
        <end position="299"/>
    </location>
</feature>
<keyword evidence="1" id="KW-0812">Transmembrane</keyword>
<dbReference type="AlphaFoldDB" id="A0A8S1NQN3"/>
<evidence type="ECO:0000313" key="2">
    <source>
        <dbReference type="EMBL" id="CAD8094502.1"/>
    </source>
</evidence>
<protein>
    <submittedName>
        <fullName evidence="2">Uncharacterized protein</fullName>
    </submittedName>
</protein>
<proteinExistence type="predicted"/>
<dbReference type="OMA" id="PFDLLQF"/>
<dbReference type="Proteomes" id="UP000688137">
    <property type="component" value="Unassembled WGS sequence"/>
</dbReference>
<gene>
    <name evidence="2" type="ORF">PPRIM_AZ9-3.1.T0960052</name>
</gene>
<accession>A0A8S1NQN3</accession>